<proteinExistence type="predicted"/>
<dbReference type="AlphaFoldDB" id="A0A8J7FIS2"/>
<dbReference type="EMBL" id="JADFUA010000002">
    <property type="protein sequence ID" value="MBE9608567.1"/>
    <property type="molecule type" value="Genomic_DNA"/>
</dbReference>
<evidence type="ECO:0000313" key="1">
    <source>
        <dbReference type="EMBL" id="MBE9608567.1"/>
    </source>
</evidence>
<gene>
    <name evidence="1" type="ORF">INR99_04325</name>
</gene>
<accession>A0A8J7FIS2</accession>
<name>A0A8J7FIS2_9NEIS</name>
<sequence length="71" mass="8090">MQSQTVAELLGLPDPRQLPEAELHARITQLLRHIELVFSPDQLHIDTAGQVWLARAFGRFAESLRFQLLLS</sequence>
<dbReference type="RefSeq" id="WP_194115084.1">
    <property type="nucleotide sequence ID" value="NZ_JADFUA010000002.1"/>
</dbReference>
<protein>
    <submittedName>
        <fullName evidence="1">Uncharacterized protein</fullName>
    </submittedName>
</protein>
<evidence type="ECO:0000313" key="2">
    <source>
        <dbReference type="Proteomes" id="UP000604481"/>
    </source>
</evidence>
<keyword evidence="2" id="KW-1185">Reference proteome</keyword>
<comment type="caution">
    <text evidence="1">The sequence shown here is derived from an EMBL/GenBank/DDBJ whole genome shotgun (WGS) entry which is preliminary data.</text>
</comment>
<dbReference type="Proteomes" id="UP000604481">
    <property type="component" value="Unassembled WGS sequence"/>
</dbReference>
<organism evidence="1 2">
    <name type="scientific">Chitinilyticum piscinae</name>
    <dbReference type="NCBI Taxonomy" id="2866724"/>
    <lineage>
        <taxon>Bacteria</taxon>
        <taxon>Pseudomonadati</taxon>
        <taxon>Pseudomonadota</taxon>
        <taxon>Betaproteobacteria</taxon>
        <taxon>Neisseriales</taxon>
        <taxon>Chitinibacteraceae</taxon>
        <taxon>Chitinilyticum</taxon>
    </lineage>
</organism>
<reference evidence="1 2" key="1">
    <citation type="submission" date="2020-10" db="EMBL/GenBank/DDBJ databases">
        <title>The genome sequence of Chitinilyticum litopenaei 4Y14.</title>
        <authorList>
            <person name="Liu Y."/>
        </authorList>
    </citation>
    <scope>NUCLEOTIDE SEQUENCE [LARGE SCALE GENOMIC DNA]</scope>
    <source>
        <strain evidence="1 2">4Y14</strain>
    </source>
</reference>